<feature type="region of interest" description="Disordered" evidence="7">
    <location>
        <begin position="310"/>
        <end position="332"/>
    </location>
</feature>
<dbReference type="InterPro" id="IPR050283">
    <property type="entry name" value="E-box_TF_Regulators"/>
</dbReference>
<evidence type="ECO:0000256" key="3">
    <source>
        <dbReference type="ARBA" id="ARBA00023015"/>
    </source>
</evidence>
<keyword evidence="5" id="KW-0804">Transcription</keyword>
<keyword evidence="6" id="KW-0539">Nucleus</keyword>
<evidence type="ECO:0000259" key="8">
    <source>
        <dbReference type="PROSITE" id="PS50888"/>
    </source>
</evidence>
<proteinExistence type="predicted"/>
<protein>
    <submittedName>
        <fullName evidence="9">CLUMA_CG020246, isoform A</fullName>
    </submittedName>
</protein>
<gene>
    <name evidence="9" type="ORF">CLUMA_CG020246</name>
</gene>
<dbReference type="GO" id="GO:0046983">
    <property type="term" value="F:protein dimerization activity"/>
    <property type="evidence" value="ECO:0007669"/>
    <property type="project" value="InterPro"/>
</dbReference>
<keyword evidence="10" id="KW-1185">Reference proteome</keyword>
<keyword evidence="2" id="KW-0221">Differentiation</keyword>
<dbReference type="GO" id="GO:0000977">
    <property type="term" value="F:RNA polymerase II transcription regulatory region sequence-specific DNA binding"/>
    <property type="evidence" value="ECO:0007669"/>
    <property type="project" value="TreeGrafter"/>
</dbReference>
<evidence type="ECO:0000313" key="9">
    <source>
        <dbReference type="EMBL" id="CRL07267.1"/>
    </source>
</evidence>
<dbReference type="PROSITE" id="PS50888">
    <property type="entry name" value="BHLH"/>
    <property type="match status" value="1"/>
</dbReference>
<dbReference type="InterPro" id="IPR011598">
    <property type="entry name" value="bHLH_dom"/>
</dbReference>
<evidence type="ECO:0000256" key="6">
    <source>
        <dbReference type="ARBA" id="ARBA00023242"/>
    </source>
</evidence>
<keyword evidence="4" id="KW-0238">DNA-binding</keyword>
<feature type="compositionally biased region" description="Polar residues" evidence="7">
    <location>
        <begin position="320"/>
        <end position="332"/>
    </location>
</feature>
<feature type="region of interest" description="Disordered" evidence="7">
    <location>
        <begin position="67"/>
        <end position="101"/>
    </location>
</feature>
<evidence type="ECO:0000256" key="5">
    <source>
        <dbReference type="ARBA" id="ARBA00023163"/>
    </source>
</evidence>
<evidence type="ECO:0000313" key="10">
    <source>
        <dbReference type="Proteomes" id="UP000183832"/>
    </source>
</evidence>
<accession>A0A1J1J4E3</accession>
<dbReference type="PANTHER" id="PTHR23349:SF50">
    <property type="entry name" value="PROTEIN TWIST"/>
    <property type="match status" value="1"/>
</dbReference>
<dbReference type="SMART" id="SM00353">
    <property type="entry name" value="HLH"/>
    <property type="match status" value="1"/>
</dbReference>
<evidence type="ECO:0000256" key="4">
    <source>
        <dbReference type="ARBA" id="ARBA00023125"/>
    </source>
</evidence>
<dbReference type="Gene3D" id="4.10.280.10">
    <property type="entry name" value="Helix-loop-helix DNA-binding domain"/>
    <property type="match status" value="1"/>
</dbReference>
<dbReference type="GO" id="GO:0000981">
    <property type="term" value="F:DNA-binding transcription factor activity, RNA polymerase II-specific"/>
    <property type="evidence" value="ECO:0007669"/>
    <property type="project" value="TreeGrafter"/>
</dbReference>
<feature type="compositionally biased region" description="Polar residues" evidence="7">
    <location>
        <begin position="88"/>
        <end position="101"/>
    </location>
</feature>
<keyword evidence="1" id="KW-0217">Developmental protein</keyword>
<dbReference type="EMBL" id="CVRI01000070">
    <property type="protein sequence ID" value="CRL07267.1"/>
    <property type="molecule type" value="Genomic_DNA"/>
</dbReference>
<reference evidence="9 10" key="1">
    <citation type="submission" date="2015-04" db="EMBL/GenBank/DDBJ databases">
        <authorList>
            <person name="Syromyatnikov M.Y."/>
            <person name="Popov V.N."/>
        </authorList>
    </citation>
    <scope>NUCLEOTIDE SEQUENCE [LARGE SCALE GENOMIC DNA]</scope>
</reference>
<dbReference type="STRING" id="568069.A0A1J1J4E3"/>
<dbReference type="Pfam" id="PF00010">
    <property type="entry name" value="HLH"/>
    <property type="match status" value="1"/>
</dbReference>
<dbReference type="GO" id="GO:0030154">
    <property type="term" value="P:cell differentiation"/>
    <property type="evidence" value="ECO:0007669"/>
    <property type="project" value="UniProtKB-KW"/>
</dbReference>
<dbReference type="Proteomes" id="UP000183832">
    <property type="component" value="Unassembled WGS sequence"/>
</dbReference>
<feature type="domain" description="BHLH" evidence="8">
    <location>
        <begin position="245"/>
        <end position="296"/>
    </location>
</feature>
<keyword evidence="3" id="KW-0805">Transcription regulation</keyword>
<evidence type="ECO:0000256" key="7">
    <source>
        <dbReference type="SAM" id="MobiDB-lite"/>
    </source>
</evidence>
<name>A0A1J1J4E3_9DIPT</name>
<dbReference type="OrthoDB" id="8583783at2759"/>
<dbReference type="InterPro" id="IPR036638">
    <property type="entry name" value="HLH_DNA-bd_sf"/>
</dbReference>
<sequence length="363" mass="41249">MALSPKLILDISQSQIENLSLSCKMIKVENCSDNDSNNNSPTNGHFKEDMKYTDLDLSVPSTVSFYEQTSATSGNNNNNTRKRRMGRESSTIDSSQNYQSSPIVESECKRFRFDPENYESTVPTTIYKYCNNNNNNEDSYYQQNVPHDMKYSYVNENSESPASYYFQDHHNAIPPNNYYYMQNNQLPEQVQQYNNAQSNLTVDPPQSSNEKRLKIVKEKLNKIKTKKLKLPKPSPIKGESESTKVLRSMANVRERQRTQSLNEAFSALRKIIPTLPSDKLSKIQTLKLASSYIDFLYGLLAGNDLHLDDKSSMSSASSSPAQCSQFQNGSSGSPIVPNEKLSYMFNVWRMEGEWNSSAVGKLE</sequence>
<dbReference type="AlphaFoldDB" id="A0A1J1J4E3"/>
<evidence type="ECO:0000256" key="1">
    <source>
        <dbReference type="ARBA" id="ARBA00022473"/>
    </source>
</evidence>
<organism evidence="9 10">
    <name type="scientific">Clunio marinus</name>
    <dbReference type="NCBI Taxonomy" id="568069"/>
    <lineage>
        <taxon>Eukaryota</taxon>
        <taxon>Metazoa</taxon>
        <taxon>Ecdysozoa</taxon>
        <taxon>Arthropoda</taxon>
        <taxon>Hexapoda</taxon>
        <taxon>Insecta</taxon>
        <taxon>Pterygota</taxon>
        <taxon>Neoptera</taxon>
        <taxon>Endopterygota</taxon>
        <taxon>Diptera</taxon>
        <taxon>Nematocera</taxon>
        <taxon>Chironomoidea</taxon>
        <taxon>Chironomidae</taxon>
        <taxon>Clunio</taxon>
    </lineage>
</organism>
<dbReference type="PANTHER" id="PTHR23349">
    <property type="entry name" value="BASIC HELIX-LOOP-HELIX TRANSCRIPTION FACTOR, TWIST"/>
    <property type="match status" value="1"/>
</dbReference>
<evidence type="ECO:0000256" key="2">
    <source>
        <dbReference type="ARBA" id="ARBA00022782"/>
    </source>
</evidence>
<dbReference type="SUPFAM" id="SSF47459">
    <property type="entry name" value="HLH, helix-loop-helix DNA-binding domain"/>
    <property type="match status" value="1"/>
</dbReference>